<evidence type="ECO:0000313" key="1">
    <source>
        <dbReference type="EMBL" id="CDW50039.1"/>
    </source>
</evidence>
<dbReference type="AlphaFoldDB" id="A0A0K2VHY2"/>
<proteinExistence type="predicted"/>
<feature type="non-terminal residue" evidence="1">
    <location>
        <position position="1"/>
    </location>
</feature>
<organism evidence="1">
    <name type="scientific">Lepeophtheirus salmonis</name>
    <name type="common">Salmon louse</name>
    <name type="synonym">Caligus salmonis</name>
    <dbReference type="NCBI Taxonomy" id="72036"/>
    <lineage>
        <taxon>Eukaryota</taxon>
        <taxon>Metazoa</taxon>
        <taxon>Ecdysozoa</taxon>
        <taxon>Arthropoda</taxon>
        <taxon>Crustacea</taxon>
        <taxon>Multicrustacea</taxon>
        <taxon>Hexanauplia</taxon>
        <taxon>Copepoda</taxon>
        <taxon>Siphonostomatoida</taxon>
        <taxon>Caligidae</taxon>
        <taxon>Lepeophtheirus</taxon>
    </lineage>
</organism>
<accession>A0A0K2VHY2</accession>
<sequence>FSVSQTIPKCSKILVGIKLLFCPFTLKASEGRLTIVRQASWITESLETLCIIISSR</sequence>
<dbReference type="EMBL" id="HACA01032678">
    <property type="protein sequence ID" value="CDW50039.1"/>
    <property type="molecule type" value="Transcribed_RNA"/>
</dbReference>
<reference evidence="1" key="1">
    <citation type="submission" date="2014-05" db="EMBL/GenBank/DDBJ databases">
        <authorList>
            <person name="Chronopoulou M."/>
        </authorList>
    </citation>
    <scope>NUCLEOTIDE SEQUENCE</scope>
    <source>
        <tissue evidence="1">Whole organism</tissue>
    </source>
</reference>
<protein>
    <submittedName>
        <fullName evidence="1">Uncharacterized protein</fullName>
    </submittedName>
</protein>
<name>A0A0K2VHY2_LEPSM</name>